<name>A0ABX3P206_9BACT</name>
<dbReference type="PROSITE" id="PS51257">
    <property type="entry name" value="PROKAR_LIPOPROTEIN"/>
    <property type="match status" value="1"/>
</dbReference>
<gene>
    <name evidence="1" type="ORF">A4D02_22815</name>
</gene>
<evidence type="ECO:0008006" key="3">
    <source>
        <dbReference type="Google" id="ProtNLM"/>
    </source>
</evidence>
<evidence type="ECO:0000313" key="1">
    <source>
        <dbReference type="EMBL" id="OQP53227.1"/>
    </source>
</evidence>
<dbReference type="EMBL" id="LWBO01000003">
    <property type="protein sequence ID" value="OQP53227.1"/>
    <property type="molecule type" value="Genomic_DNA"/>
</dbReference>
<dbReference type="Proteomes" id="UP000192277">
    <property type="component" value="Unassembled WGS sequence"/>
</dbReference>
<comment type="caution">
    <text evidence="1">The sequence shown here is derived from an EMBL/GenBank/DDBJ whole genome shotgun (WGS) entry which is preliminary data.</text>
</comment>
<organism evidence="1 2">
    <name type="scientific">Niastella koreensis</name>
    <dbReference type="NCBI Taxonomy" id="354356"/>
    <lineage>
        <taxon>Bacteria</taxon>
        <taxon>Pseudomonadati</taxon>
        <taxon>Bacteroidota</taxon>
        <taxon>Chitinophagia</taxon>
        <taxon>Chitinophagales</taxon>
        <taxon>Chitinophagaceae</taxon>
        <taxon>Niastella</taxon>
    </lineage>
</organism>
<dbReference type="RefSeq" id="WP_014218231.1">
    <property type="nucleotide sequence ID" value="NZ_LWBO01000003.1"/>
</dbReference>
<keyword evidence="2" id="KW-1185">Reference proteome</keyword>
<accession>A0ABX3P206</accession>
<dbReference type="Gene3D" id="3.10.450.360">
    <property type="match status" value="1"/>
</dbReference>
<reference evidence="1 2" key="1">
    <citation type="submission" date="2016-04" db="EMBL/GenBank/DDBJ databases">
        <authorList>
            <person name="Chen L."/>
            <person name="Zhuang W."/>
            <person name="Wang G."/>
        </authorList>
    </citation>
    <scope>NUCLEOTIDE SEQUENCE [LARGE SCALE GENOMIC DNA]</scope>
    <source>
        <strain evidence="2">GR20</strain>
    </source>
</reference>
<proteinExistence type="predicted"/>
<sequence length="86" mass="9622">MVRSLLILAITLASCSSSESEFDIQESEVPPNVLAAFKAKYPSAHDVSWEAEKEEGKFFFEVDFTDNNKEKEVHITPDGLSVVEKD</sequence>
<evidence type="ECO:0000313" key="2">
    <source>
        <dbReference type="Proteomes" id="UP000192277"/>
    </source>
</evidence>
<dbReference type="SUPFAM" id="SSF160574">
    <property type="entry name" value="BT0923-like"/>
    <property type="match status" value="1"/>
</dbReference>
<protein>
    <recommendedName>
        <fullName evidence="3">Beta-lactamase-inhibitor-like PepSY-like domain-containing protein</fullName>
    </recommendedName>
</protein>